<gene>
    <name evidence="3" type="ORF">SAMN04489718_1011</name>
</gene>
<evidence type="ECO:0000256" key="1">
    <source>
        <dbReference type="SAM" id="MobiDB-lite"/>
    </source>
</evidence>
<sequence length="358" mass="38561">MRPHGDTNDGAHVVVIGATGNVGTSLLDALSADPGIASITGLVRRLPRFAPPGVHWLSADVRTDELVDHFRGKDAVIHLGWIFQPTRDPVTTWRNNVLGSLRVFDAVAEAGVGALIHASSIGAYSPATGDSPVDESWPTHGWPGAAYTREKAYLERCLDRFEVQHPGTRVVRLRPGFLFKRESASQQRRLFAGPLLPRWLVRPEALPLLPTPAGLVLQATHTDDVAEAYRLAIHTPATGAFNVAAEPPIDGSVLAELFGARRLRVPARAARSVLAALWKLHAVPASPELFDAVLRLPRMDTTRARDELGWSPRHDATEALSEVIAGMRRAAGAPTPPLEPRVAGGRAHEIATGVGSRQ</sequence>
<keyword evidence="4" id="KW-1185">Reference proteome</keyword>
<evidence type="ECO:0000313" key="3">
    <source>
        <dbReference type="EMBL" id="SDQ26097.1"/>
    </source>
</evidence>
<dbReference type="InterPro" id="IPR051783">
    <property type="entry name" value="NAD(P)-dependent_oxidoreduct"/>
</dbReference>
<dbReference type="InterPro" id="IPR001509">
    <property type="entry name" value="Epimerase_deHydtase"/>
</dbReference>
<feature type="domain" description="NAD-dependent epimerase/dehydratase" evidence="2">
    <location>
        <begin position="13"/>
        <end position="243"/>
    </location>
</feature>
<dbReference type="PANTHER" id="PTHR48079">
    <property type="entry name" value="PROTEIN YEEZ"/>
    <property type="match status" value="1"/>
</dbReference>
<dbReference type="Gene3D" id="3.40.50.720">
    <property type="entry name" value="NAD(P)-binding Rossmann-like Domain"/>
    <property type="match status" value="1"/>
</dbReference>
<dbReference type="OrthoDB" id="3338687at2"/>
<dbReference type="STRING" id="995062.SAMN04489718_1011"/>
<evidence type="ECO:0000259" key="2">
    <source>
        <dbReference type="Pfam" id="PF01370"/>
    </source>
</evidence>
<feature type="region of interest" description="Disordered" evidence="1">
    <location>
        <begin position="333"/>
        <end position="358"/>
    </location>
</feature>
<dbReference type="RefSeq" id="WP_092521404.1">
    <property type="nucleotide sequence ID" value="NZ_FNKO01000001.1"/>
</dbReference>
<proteinExistence type="predicted"/>
<dbReference type="InterPro" id="IPR036291">
    <property type="entry name" value="NAD(P)-bd_dom_sf"/>
</dbReference>
<reference evidence="4" key="1">
    <citation type="submission" date="2016-10" db="EMBL/GenBank/DDBJ databases">
        <authorList>
            <person name="Varghese N."/>
            <person name="Submissions S."/>
        </authorList>
    </citation>
    <scope>NUCLEOTIDE SEQUENCE [LARGE SCALE GENOMIC DNA]</scope>
    <source>
        <strain evidence="4">DSM 45459</strain>
    </source>
</reference>
<dbReference type="AlphaFoldDB" id="A0A1H0ZFA6"/>
<organism evidence="3 4">
    <name type="scientific">Actinopolyspora saharensis</name>
    <dbReference type="NCBI Taxonomy" id="995062"/>
    <lineage>
        <taxon>Bacteria</taxon>
        <taxon>Bacillati</taxon>
        <taxon>Actinomycetota</taxon>
        <taxon>Actinomycetes</taxon>
        <taxon>Actinopolysporales</taxon>
        <taxon>Actinopolysporaceae</taxon>
        <taxon>Actinopolyspora</taxon>
    </lineage>
</organism>
<dbReference type="GO" id="GO:0005737">
    <property type="term" value="C:cytoplasm"/>
    <property type="evidence" value="ECO:0007669"/>
    <property type="project" value="TreeGrafter"/>
</dbReference>
<dbReference type="PANTHER" id="PTHR48079:SF6">
    <property type="entry name" value="NAD(P)-BINDING DOMAIN-CONTAINING PROTEIN-RELATED"/>
    <property type="match status" value="1"/>
</dbReference>
<dbReference type="EMBL" id="FNKO01000001">
    <property type="protein sequence ID" value="SDQ26097.1"/>
    <property type="molecule type" value="Genomic_DNA"/>
</dbReference>
<dbReference type="SUPFAM" id="SSF51735">
    <property type="entry name" value="NAD(P)-binding Rossmann-fold domains"/>
    <property type="match status" value="1"/>
</dbReference>
<dbReference type="Proteomes" id="UP000199301">
    <property type="component" value="Unassembled WGS sequence"/>
</dbReference>
<dbReference type="GO" id="GO:0004029">
    <property type="term" value="F:aldehyde dehydrogenase (NAD+) activity"/>
    <property type="evidence" value="ECO:0007669"/>
    <property type="project" value="TreeGrafter"/>
</dbReference>
<protein>
    <submittedName>
        <fullName evidence="3">Nucleoside-diphosphate-sugar epimerase</fullName>
    </submittedName>
</protein>
<evidence type="ECO:0000313" key="4">
    <source>
        <dbReference type="Proteomes" id="UP000199301"/>
    </source>
</evidence>
<name>A0A1H0ZFA6_9ACTN</name>
<accession>A0A1H0ZFA6</accession>
<dbReference type="Pfam" id="PF01370">
    <property type="entry name" value="Epimerase"/>
    <property type="match status" value="1"/>
</dbReference>